<evidence type="ECO:0000313" key="2">
    <source>
        <dbReference type="Proteomes" id="UP000618931"/>
    </source>
</evidence>
<dbReference type="EMBL" id="JADQDM010000012">
    <property type="protein sequence ID" value="MBF9223143.1"/>
    <property type="molecule type" value="Genomic_DNA"/>
</dbReference>
<comment type="caution">
    <text evidence="1">The sequence shown here is derived from an EMBL/GenBank/DDBJ whole genome shotgun (WGS) entry which is preliminary data.</text>
</comment>
<sequence length="96" mass="10957">MKFALELEVPDELAAAALHWLQSIPDGLVAKFRGKRNLPGETALPERNEAGEELTEAEQNRLLHELFGAWKSEESGEEMVRRIYADRQDQPREVDL</sequence>
<gene>
    <name evidence="1" type="ORF">I2H31_18715</name>
</gene>
<organism evidence="1 2">
    <name type="scientific">Hymenobacter ruricola</name>
    <dbReference type="NCBI Taxonomy" id="2791023"/>
    <lineage>
        <taxon>Bacteria</taxon>
        <taxon>Pseudomonadati</taxon>
        <taxon>Bacteroidota</taxon>
        <taxon>Cytophagia</taxon>
        <taxon>Cytophagales</taxon>
        <taxon>Hymenobacteraceae</taxon>
        <taxon>Hymenobacter</taxon>
    </lineage>
</organism>
<evidence type="ECO:0000313" key="1">
    <source>
        <dbReference type="EMBL" id="MBF9223143.1"/>
    </source>
</evidence>
<name>A0ABS0I863_9BACT</name>
<reference evidence="1 2" key="1">
    <citation type="submission" date="2020-11" db="EMBL/GenBank/DDBJ databases">
        <authorList>
            <person name="Kim M.K."/>
        </authorList>
    </citation>
    <scope>NUCLEOTIDE SEQUENCE [LARGE SCALE GENOMIC DNA]</scope>
    <source>
        <strain evidence="1 2">BT662</strain>
    </source>
</reference>
<protein>
    <submittedName>
        <fullName evidence="1">Uncharacterized protein</fullName>
    </submittedName>
</protein>
<dbReference type="Proteomes" id="UP000618931">
    <property type="component" value="Unassembled WGS sequence"/>
</dbReference>
<dbReference type="RefSeq" id="WP_196294589.1">
    <property type="nucleotide sequence ID" value="NZ_JADQDM010000012.1"/>
</dbReference>
<keyword evidence="2" id="KW-1185">Reference proteome</keyword>
<accession>A0ABS0I863</accession>
<proteinExistence type="predicted"/>